<sequence>MKKRVSLDMPIGKLTRVDDFLPSPKELMASEKKVKVTLYLKKSNVETLKNTAKQSHTKYQRIIRELVGRYVEHYSHVSG</sequence>
<gene>
    <name evidence="1" type="ORF">AUJ66_06430</name>
</gene>
<evidence type="ECO:0000313" key="1">
    <source>
        <dbReference type="EMBL" id="OIN96389.1"/>
    </source>
</evidence>
<organism evidence="1 2">
    <name type="scientific">Candidatus Desantisbacteria bacterium CG1_02_38_46</name>
    <dbReference type="NCBI Taxonomy" id="1817893"/>
    <lineage>
        <taxon>Bacteria</taxon>
        <taxon>Candidatus Desantisiibacteriota</taxon>
    </lineage>
</organism>
<dbReference type="STRING" id="1817893.AUJ66_06430"/>
<evidence type="ECO:0000313" key="2">
    <source>
        <dbReference type="Proteomes" id="UP000182278"/>
    </source>
</evidence>
<name>A0A1J4SDQ5_9BACT</name>
<dbReference type="InterPro" id="IPR010985">
    <property type="entry name" value="Ribbon_hlx_hlx"/>
</dbReference>
<protein>
    <recommendedName>
        <fullName evidence="3">CopG family transcriptional regulator</fullName>
    </recommendedName>
</protein>
<dbReference type="Proteomes" id="UP000182278">
    <property type="component" value="Unassembled WGS sequence"/>
</dbReference>
<dbReference type="AlphaFoldDB" id="A0A1J4SDQ5"/>
<proteinExistence type="predicted"/>
<accession>A0A1J4SDQ5</accession>
<evidence type="ECO:0008006" key="3">
    <source>
        <dbReference type="Google" id="ProtNLM"/>
    </source>
</evidence>
<reference evidence="1 2" key="1">
    <citation type="journal article" date="2016" name="Environ. Microbiol.">
        <title>Genomic resolution of a cold subsurface aquifer community provides metabolic insights for novel microbes adapted to high CO concentrations.</title>
        <authorList>
            <person name="Probst A.J."/>
            <person name="Castelle C.J."/>
            <person name="Singh A."/>
            <person name="Brown C.T."/>
            <person name="Anantharaman K."/>
            <person name="Sharon I."/>
            <person name="Hug L.A."/>
            <person name="Burstein D."/>
            <person name="Emerson J.B."/>
            <person name="Thomas B.C."/>
            <person name="Banfield J.F."/>
        </authorList>
    </citation>
    <scope>NUCLEOTIDE SEQUENCE [LARGE SCALE GENOMIC DNA]</scope>
    <source>
        <strain evidence="1">CG1_02_38_46</strain>
    </source>
</reference>
<dbReference type="GO" id="GO:0006355">
    <property type="term" value="P:regulation of DNA-templated transcription"/>
    <property type="evidence" value="ECO:0007669"/>
    <property type="project" value="InterPro"/>
</dbReference>
<dbReference type="SUPFAM" id="SSF47598">
    <property type="entry name" value="Ribbon-helix-helix"/>
    <property type="match status" value="1"/>
</dbReference>
<comment type="caution">
    <text evidence="1">The sequence shown here is derived from an EMBL/GenBank/DDBJ whole genome shotgun (WGS) entry which is preliminary data.</text>
</comment>
<dbReference type="EMBL" id="MNUO01000098">
    <property type="protein sequence ID" value="OIN96389.1"/>
    <property type="molecule type" value="Genomic_DNA"/>
</dbReference>